<evidence type="ECO:0000313" key="17">
    <source>
        <dbReference type="EMBL" id="QHI38910.1"/>
    </source>
</evidence>
<keyword evidence="5 13" id="KW-1003">Cell membrane</keyword>
<evidence type="ECO:0000256" key="6">
    <source>
        <dbReference type="ARBA" id="ARBA00022692"/>
    </source>
</evidence>
<proteinExistence type="inferred from homology"/>
<dbReference type="NCBIfam" id="NF002356">
    <property type="entry name" value="PRK01318.2-3"/>
    <property type="match status" value="1"/>
</dbReference>
<dbReference type="GO" id="GO:0005886">
    <property type="term" value="C:plasma membrane"/>
    <property type="evidence" value="ECO:0007669"/>
    <property type="project" value="UniProtKB-SubCell"/>
</dbReference>
<dbReference type="CDD" id="cd20070">
    <property type="entry name" value="5TM_YidC_Alb3"/>
    <property type="match status" value="1"/>
</dbReference>
<evidence type="ECO:0000256" key="12">
    <source>
        <dbReference type="ARBA" id="ARBA00033342"/>
    </source>
</evidence>
<feature type="domain" description="Membrane insertase YidC N-terminal" evidence="16">
    <location>
        <begin position="98"/>
        <end position="373"/>
    </location>
</feature>
<dbReference type="CDD" id="cd19961">
    <property type="entry name" value="EcYidC-like_peri"/>
    <property type="match status" value="1"/>
</dbReference>
<comment type="subunit">
    <text evidence="13">Interacts with the Sec translocase complex via SecD. Specifically interacts with transmembrane segments of nascent integral membrane proteins during membrane integration.</text>
</comment>
<feature type="transmembrane region" description="Helical" evidence="13">
    <location>
        <begin position="512"/>
        <end position="531"/>
    </location>
</feature>
<feature type="transmembrane region" description="Helical" evidence="13">
    <location>
        <begin position="384"/>
        <end position="402"/>
    </location>
</feature>
<evidence type="ECO:0000256" key="9">
    <source>
        <dbReference type="ARBA" id="ARBA00023136"/>
    </source>
</evidence>
<keyword evidence="4 13" id="KW-0813">Transport</keyword>
<dbReference type="Pfam" id="PF14849">
    <property type="entry name" value="YidC_periplas"/>
    <property type="match status" value="1"/>
</dbReference>
<comment type="similarity">
    <text evidence="2 13">Belongs to the OXA1/ALB3/YidC family. Type 1 subfamily.</text>
</comment>
<dbReference type="Proteomes" id="UP000464657">
    <property type="component" value="Chromosome"/>
</dbReference>
<feature type="domain" description="Membrane insertase YidC/Oxa/ALB C-terminal" evidence="15">
    <location>
        <begin position="388"/>
        <end position="594"/>
    </location>
</feature>
<evidence type="ECO:0000313" key="18">
    <source>
        <dbReference type="Proteomes" id="UP000464657"/>
    </source>
</evidence>
<dbReference type="InterPro" id="IPR047196">
    <property type="entry name" value="YidC_ALB_C"/>
</dbReference>
<dbReference type="RefSeq" id="WP_160131431.1">
    <property type="nucleotide sequence ID" value="NZ_CP019288.1"/>
</dbReference>
<dbReference type="NCBIfam" id="TIGR03593">
    <property type="entry name" value="yidC_nterm"/>
    <property type="match status" value="1"/>
</dbReference>
<keyword evidence="9 13" id="KW-0472">Membrane</keyword>
<evidence type="ECO:0000256" key="11">
    <source>
        <dbReference type="ARBA" id="ARBA00033245"/>
    </source>
</evidence>
<keyword evidence="18" id="KW-1185">Reference proteome</keyword>
<dbReference type="Pfam" id="PF02096">
    <property type="entry name" value="60KD_IMP"/>
    <property type="match status" value="1"/>
</dbReference>
<evidence type="ECO:0000259" key="15">
    <source>
        <dbReference type="Pfam" id="PF02096"/>
    </source>
</evidence>
<evidence type="ECO:0000256" key="7">
    <source>
        <dbReference type="ARBA" id="ARBA00022927"/>
    </source>
</evidence>
<feature type="transmembrane region" description="Helical" evidence="13">
    <location>
        <begin position="6"/>
        <end position="25"/>
    </location>
</feature>
<dbReference type="PRINTS" id="PR00701">
    <property type="entry name" value="60KDINNERMP"/>
</dbReference>
<evidence type="ECO:0000256" key="13">
    <source>
        <dbReference type="HAMAP-Rule" id="MF_01810"/>
    </source>
</evidence>
<evidence type="ECO:0000256" key="14">
    <source>
        <dbReference type="SAM" id="MobiDB-lite"/>
    </source>
</evidence>
<dbReference type="KEGG" id="kan:IMCC3317_43100"/>
<protein>
    <recommendedName>
        <fullName evidence="3 13">Membrane protein insertase YidC</fullName>
    </recommendedName>
    <alternativeName>
        <fullName evidence="12 13">Foldase YidC</fullName>
    </alternativeName>
    <alternativeName>
        <fullName evidence="11 13">Membrane integrase YidC</fullName>
    </alternativeName>
    <alternativeName>
        <fullName evidence="13">Membrane protein YidC</fullName>
    </alternativeName>
</protein>
<dbReference type="Gene3D" id="2.70.98.90">
    <property type="match status" value="1"/>
</dbReference>
<dbReference type="GO" id="GO:0051205">
    <property type="term" value="P:protein insertion into membrane"/>
    <property type="evidence" value="ECO:0007669"/>
    <property type="project" value="TreeGrafter"/>
</dbReference>
<keyword evidence="7 13" id="KW-0653">Protein transport</keyword>
<evidence type="ECO:0000256" key="3">
    <source>
        <dbReference type="ARBA" id="ARBA00015325"/>
    </source>
</evidence>
<reference evidence="17 18" key="1">
    <citation type="journal article" date="2013" name="Int. J. Syst. Evol. Microbiol.">
        <title>Kordia antarctica sp. nov., isolated from Antarctic seawater.</title>
        <authorList>
            <person name="Baek K."/>
            <person name="Choi A."/>
            <person name="Kang I."/>
            <person name="Lee K."/>
            <person name="Cho J.C."/>
        </authorList>
    </citation>
    <scope>NUCLEOTIDE SEQUENCE [LARGE SCALE GENOMIC DNA]</scope>
    <source>
        <strain evidence="17 18">IMCC3317</strain>
    </source>
</reference>
<keyword evidence="8 13" id="KW-1133">Transmembrane helix</keyword>
<keyword evidence="10 13" id="KW-0143">Chaperone</keyword>
<dbReference type="InterPro" id="IPR028053">
    <property type="entry name" value="Membr_insert_YidC_N"/>
</dbReference>
<gene>
    <name evidence="13 17" type="primary">yidC</name>
    <name evidence="17" type="ORF">IMCC3317_43100</name>
</gene>
<dbReference type="GO" id="GO:0032977">
    <property type="term" value="F:membrane insertase activity"/>
    <property type="evidence" value="ECO:0007669"/>
    <property type="project" value="InterPro"/>
</dbReference>
<evidence type="ECO:0000256" key="2">
    <source>
        <dbReference type="ARBA" id="ARBA00010527"/>
    </source>
</evidence>
<dbReference type="HAMAP" id="MF_01810">
    <property type="entry name" value="YidC_type1"/>
    <property type="match status" value="1"/>
</dbReference>
<dbReference type="PANTHER" id="PTHR12428">
    <property type="entry name" value="OXA1"/>
    <property type="match status" value="1"/>
</dbReference>
<feature type="transmembrane region" description="Helical" evidence="13">
    <location>
        <begin position="444"/>
        <end position="473"/>
    </location>
</feature>
<evidence type="ECO:0000259" key="16">
    <source>
        <dbReference type="Pfam" id="PF14849"/>
    </source>
</evidence>
<evidence type="ECO:0000256" key="8">
    <source>
        <dbReference type="ARBA" id="ARBA00022989"/>
    </source>
</evidence>
<evidence type="ECO:0000256" key="1">
    <source>
        <dbReference type="ARBA" id="ARBA00004429"/>
    </source>
</evidence>
<feature type="transmembrane region" description="Helical" evidence="13">
    <location>
        <begin position="577"/>
        <end position="597"/>
    </location>
</feature>
<feature type="transmembrane region" description="Helical" evidence="13">
    <location>
        <begin position="552"/>
        <end position="571"/>
    </location>
</feature>
<dbReference type="PANTHER" id="PTHR12428:SF65">
    <property type="entry name" value="CYTOCHROME C OXIDASE ASSEMBLY PROTEIN COX18, MITOCHONDRIAL"/>
    <property type="match status" value="1"/>
</dbReference>
<dbReference type="InterPro" id="IPR001708">
    <property type="entry name" value="YidC/ALB3/OXA1/COX18"/>
</dbReference>
<accession>A0A7L4ZR09</accession>
<feature type="region of interest" description="Disordered" evidence="14">
    <location>
        <begin position="609"/>
        <end position="640"/>
    </location>
</feature>
<name>A0A7L4ZR09_9FLAO</name>
<dbReference type="InterPro" id="IPR019998">
    <property type="entry name" value="Membr_insert_YidC"/>
</dbReference>
<evidence type="ECO:0000256" key="4">
    <source>
        <dbReference type="ARBA" id="ARBA00022448"/>
    </source>
</evidence>
<dbReference type="EMBL" id="CP019288">
    <property type="protein sequence ID" value="QHI38910.1"/>
    <property type="molecule type" value="Genomic_DNA"/>
</dbReference>
<dbReference type="NCBIfam" id="NF002359">
    <property type="entry name" value="PRK01318.2-6"/>
    <property type="match status" value="1"/>
</dbReference>
<dbReference type="InterPro" id="IPR028055">
    <property type="entry name" value="YidC/Oxa/ALB_C"/>
</dbReference>
<keyword evidence="6 13" id="KW-0812">Transmembrane</keyword>
<evidence type="ECO:0000256" key="10">
    <source>
        <dbReference type="ARBA" id="ARBA00023186"/>
    </source>
</evidence>
<comment type="function">
    <text evidence="13">Required for the insertion and/or proper folding and/or complex formation of integral membrane proteins into the membrane. Involved in integration of membrane proteins that insert both dependently and independently of the Sec translocase complex, as well as at least some lipoproteins. Aids folding of multispanning membrane proteins.</text>
</comment>
<evidence type="ECO:0000256" key="5">
    <source>
        <dbReference type="ARBA" id="ARBA00022475"/>
    </source>
</evidence>
<dbReference type="OrthoDB" id="9780552at2"/>
<sequence length="640" mass="73110">MEENKFDYKQFIGFALIALIGVIWYNSTLPSEEELAAAKAEKAKTEQVITQTTDATKAAVIEETTLDLNDSTQLAKYKSTSGAFGFNAGKVSMDDVTTIENEVLALKVSNKGGQIVEVHVKGQMVKGQFEKLVTYDSLPVYLVKDGNSSFGLNFTTAENRVINTKDRAFEPTYTENDSTKVLSMKLKVAADKYLEYRYEIKDDYMIDFTVRSQGLNGVVNVSQPINMEWKLKSFRHAKSVTYENRYTDLHYEFDEGNDSYLGQATDEETINDVTWLGYKQHFFSSILLTDTTFKKATLSTDNIVDSEMPEKDVKFLKQFGASIPLELNGGELNYNMNMYHGPTDYDTLSAYDRNLDEIVPLGWGIFGWINRFFLIPLFGFLGTFLPAGIAIVVMTILVRLLLSPVTYKSYLSQAKMKVIRPEITEINEKYKDDAMKKQQETMKLYGKAGVSPMAGCIPALMQIPVFYALFMFFPSAFELRQKSFLWAEDLSSYDTIYQFPDGFSIPLYGDHISLFPILASVAIFFYMRMTTGQQMSSMQQPTQEGMPDMSKMMKYMMYFSPLMMLFFFNNYASGLSLYYFVSNLITIGIMLVIKNYIIDNDKIHAKIEENKKKPKKQNRFQKKMQTMMEQAEAQKKKNGK</sequence>
<comment type="subcellular location">
    <subcellularLocation>
        <location evidence="1">Cell inner membrane</location>
        <topology evidence="1">Multi-pass membrane protein</topology>
    </subcellularLocation>
    <subcellularLocation>
        <location evidence="13">Cell membrane</location>
        <topology evidence="13">Multi-pass membrane protein</topology>
    </subcellularLocation>
</comment>
<dbReference type="AlphaFoldDB" id="A0A7L4ZR09"/>
<organism evidence="17 18">
    <name type="scientific">Kordia antarctica</name>
    <dbReference type="NCBI Taxonomy" id="1218801"/>
    <lineage>
        <taxon>Bacteria</taxon>
        <taxon>Pseudomonadati</taxon>
        <taxon>Bacteroidota</taxon>
        <taxon>Flavobacteriia</taxon>
        <taxon>Flavobacteriales</taxon>
        <taxon>Flavobacteriaceae</taxon>
        <taxon>Kordia</taxon>
    </lineage>
</organism>
<dbReference type="NCBIfam" id="TIGR03592">
    <property type="entry name" value="yidC_oxa1_cterm"/>
    <property type="match status" value="1"/>
</dbReference>
<dbReference type="InterPro" id="IPR038221">
    <property type="entry name" value="YidC_periplasmic_sf"/>
</dbReference>
<dbReference type="GO" id="GO:0015031">
    <property type="term" value="P:protein transport"/>
    <property type="evidence" value="ECO:0007669"/>
    <property type="project" value="UniProtKB-KW"/>
</dbReference>
<feature type="compositionally biased region" description="Basic residues" evidence="14">
    <location>
        <begin position="612"/>
        <end position="622"/>
    </location>
</feature>